<feature type="transmembrane region" description="Helical" evidence="1">
    <location>
        <begin position="37"/>
        <end position="55"/>
    </location>
</feature>
<keyword evidence="3" id="KW-1185">Reference proteome</keyword>
<feature type="transmembrane region" description="Helical" evidence="1">
    <location>
        <begin position="121"/>
        <end position="144"/>
    </location>
</feature>
<feature type="transmembrane region" description="Helical" evidence="1">
    <location>
        <begin position="342"/>
        <end position="367"/>
    </location>
</feature>
<dbReference type="EMBL" id="JACHIP010000002">
    <property type="protein sequence ID" value="MBB5057279.1"/>
    <property type="molecule type" value="Genomic_DNA"/>
</dbReference>
<organism evidence="2 3">
    <name type="scientific">Granulicella aggregans</name>
    <dbReference type="NCBI Taxonomy" id="474949"/>
    <lineage>
        <taxon>Bacteria</taxon>
        <taxon>Pseudomonadati</taxon>
        <taxon>Acidobacteriota</taxon>
        <taxon>Terriglobia</taxon>
        <taxon>Terriglobales</taxon>
        <taxon>Acidobacteriaceae</taxon>
        <taxon>Granulicella</taxon>
    </lineage>
</organism>
<dbReference type="AlphaFoldDB" id="A0A7W7ZCA1"/>
<evidence type="ECO:0000256" key="1">
    <source>
        <dbReference type="SAM" id="Phobius"/>
    </source>
</evidence>
<feature type="transmembrane region" description="Helical" evidence="1">
    <location>
        <begin position="6"/>
        <end position="28"/>
    </location>
</feature>
<comment type="caution">
    <text evidence="2">The sequence shown here is derived from an EMBL/GenBank/DDBJ whole genome shotgun (WGS) entry which is preliminary data.</text>
</comment>
<protein>
    <submittedName>
        <fullName evidence="2">Oligosaccharide repeat unit polymerase</fullName>
    </submittedName>
</protein>
<name>A0A7W7ZCA1_9BACT</name>
<dbReference type="NCBIfam" id="TIGR04370">
    <property type="entry name" value="glyco_rpt_poly"/>
    <property type="match status" value="1"/>
</dbReference>
<evidence type="ECO:0000313" key="3">
    <source>
        <dbReference type="Proteomes" id="UP000540989"/>
    </source>
</evidence>
<accession>A0A7W7ZCA1</accession>
<evidence type="ECO:0000313" key="2">
    <source>
        <dbReference type="EMBL" id="MBB5057279.1"/>
    </source>
</evidence>
<feature type="transmembrane region" description="Helical" evidence="1">
    <location>
        <begin position="87"/>
        <end position="109"/>
    </location>
</feature>
<dbReference type="RefSeq" id="WP_432432238.1">
    <property type="nucleotide sequence ID" value="NZ_JACHIP010000002.1"/>
</dbReference>
<sequence>MLHPVAIFSAVWLGVVSLYSLHLSKLLLYTTYETSRVVLWIWAPFALAAIAYLPVRKVLSARYPLRHSIQPIHLSSLDRQLVVAFRIWMTISVVEIIFSGGIPIVWLMIGSTKTYVNFGIPSLHGFVNSLILSISLCRFALFLITSDRRHLRVPAFILLWSMLVVTRNLMLVSLIQFLILFVRIRPIRKKTVINVCASLASFVLLFGIIGDYRSGSSDLIRQWAQPTDNYPEWLPSGLLWGYIYTSTPINNLIYTSHVFTPLNSITFPNTVSLLFPSLLRNVIYGEQLGDVESGQLVDPTFNVSTGYIGPYQDLGFAGILLFSVATSFFCMRYWYRNDLKGILIYTVLGQCLVLSLFWNQFFSLPIITQLFWLEVFLRKRSPRKNMLRLLVPTSASPFNPIASLLKPLLHLPRPKPSSSNID</sequence>
<keyword evidence="1" id="KW-1133">Transmembrane helix</keyword>
<gene>
    <name evidence="2" type="ORF">HDF16_001964</name>
</gene>
<dbReference type="Proteomes" id="UP000540989">
    <property type="component" value="Unassembled WGS sequence"/>
</dbReference>
<reference evidence="2 3" key="1">
    <citation type="submission" date="2020-08" db="EMBL/GenBank/DDBJ databases">
        <title>Genomic Encyclopedia of Type Strains, Phase IV (KMG-V): Genome sequencing to study the core and pangenomes of soil and plant-associated prokaryotes.</title>
        <authorList>
            <person name="Whitman W."/>
        </authorList>
    </citation>
    <scope>NUCLEOTIDE SEQUENCE [LARGE SCALE GENOMIC DNA]</scope>
    <source>
        <strain evidence="2 3">M8UP14</strain>
    </source>
</reference>
<feature type="transmembrane region" description="Helical" evidence="1">
    <location>
        <begin position="314"/>
        <end position="335"/>
    </location>
</feature>
<keyword evidence="1" id="KW-0472">Membrane</keyword>
<feature type="transmembrane region" description="Helical" evidence="1">
    <location>
        <begin position="156"/>
        <end position="180"/>
    </location>
</feature>
<feature type="transmembrane region" description="Helical" evidence="1">
    <location>
        <begin position="192"/>
        <end position="209"/>
    </location>
</feature>
<proteinExistence type="predicted"/>
<keyword evidence="1" id="KW-0812">Transmembrane</keyword>